<dbReference type="InterPro" id="IPR051318">
    <property type="entry name" value="Fe-S_L-Ser"/>
</dbReference>
<keyword evidence="5 11" id="KW-0004">4Fe-4S</keyword>
<dbReference type="KEGG" id="faa:HMPREF0389_01609"/>
<reference evidence="14" key="1">
    <citation type="submission" date="2010-12" db="EMBL/GenBank/DDBJ databases">
        <title>The genome sequence of Filifactor alocis strain ATCC 35896.</title>
        <authorList>
            <consortium name="The Broad Institute Genome Sequencing Platform"/>
            <person name="Ward D."/>
            <person name="Earl A."/>
            <person name="Feldgarden M."/>
            <person name="Young S.K."/>
            <person name="Gargeya S."/>
            <person name="Zeng Q."/>
            <person name="Alvarado L."/>
            <person name="Berlin A."/>
            <person name="Bochicchio J."/>
            <person name="Chapman S.B."/>
            <person name="Chen Z."/>
            <person name="Freedman E."/>
            <person name="Gellesch M."/>
            <person name="Goldberg J."/>
            <person name="Griggs A."/>
            <person name="Gujja S."/>
            <person name="Heilman E."/>
            <person name="Heiman D."/>
            <person name="Howarth C."/>
            <person name="Mehta T."/>
            <person name="Neiman D."/>
            <person name="Pearson M."/>
            <person name="Roberts A."/>
            <person name="Saif S."/>
            <person name="Shea T."/>
            <person name="Shenoy N."/>
            <person name="Sisk P."/>
            <person name="Stolte C."/>
            <person name="Sykes S."/>
            <person name="White J."/>
            <person name="Yandava C."/>
            <person name="Izard J."/>
            <person name="Blanton J.M."/>
            <person name="Baranova O.V."/>
            <person name="Tanner A.C."/>
            <person name="Dewhirst F.E."/>
            <person name="Haas B."/>
            <person name="Nusbaum C."/>
            <person name="Birren B."/>
        </authorList>
    </citation>
    <scope>NUCLEOTIDE SEQUENCE [LARGE SCALE GENOMIC DNA]</scope>
    <source>
        <strain evidence="14">ATCC 35896 / D40 B5</strain>
    </source>
</reference>
<dbReference type="OrthoDB" id="9805537at2"/>
<dbReference type="eggNOG" id="COG1760">
    <property type="taxonomic scope" value="Bacteria"/>
</dbReference>
<evidence type="ECO:0000256" key="10">
    <source>
        <dbReference type="ARBA" id="ARBA00049406"/>
    </source>
</evidence>
<proteinExistence type="inferred from homology"/>
<dbReference type="RefSeq" id="WP_014262338.1">
    <property type="nucleotide sequence ID" value="NC_016630.1"/>
</dbReference>
<dbReference type="GO" id="GO:0046872">
    <property type="term" value="F:metal ion binding"/>
    <property type="evidence" value="ECO:0007669"/>
    <property type="project" value="UniProtKB-KW"/>
</dbReference>
<dbReference type="GO" id="GO:0051539">
    <property type="term" value="F:4 iron, 4 sulfur cluster binding"/>
    <property type="evidence" value="ECO:0007669"/>
    <property type="project" value="UniProtKB-UniRule"/>
</dbReference>
<dbReference type="EC" id="4.3.1.17" evidence="11"/>
<evidence type="ECO:0000256" key="8">
    <source>
        <dbReference type="ARBA" id="ARBA00023014"/>
    </source>
</evidence>
<dbReference type="InterPro" id="IPR005130">
    <property type="entry name" value="Ser_deHydtase-like_asu"/>
</dbReference>
<dbReference type="PANTHER" id="PTHR30182:SF1">
    <property type="entry name" value="L-SERINE DEHYDRATASE 1"/>
    <property type="match status" value="1"/>
</dbReference>
<comment type="pathway">
    <text evidence="2">Carbohydrate biosynthesis; gluconeogenesis.</text>
</comment>
<name>D6GU19_FILAD</name>
<dbReference type="STRING" id="546269.HMPREF0389_01609"/>
<keyword evidence="4 11" id="KW-0312">Gluconeogenesis</keyword>
<organism evidence="13 14">
    <name type="scientific">Filifactor alocis (strain ATCC 35896 / CCUG 47790 / D40 B5)</name>
    <name type="common">Fusobacterium alocis</name>
    <dbReference type="NCBI Taxonomy" id="546269"/>
    <lineage>
        <taxon>Bacteria</taxon>
        <taxon>Bacillati</taxon>
        <taxon>Bacillota</taxon>
        <taxon>Clostridia</taxon>
        <taxon>Peptostreptococcales</taxon>
        <taxon>Filifactoraceae</taxon>
        <taxon>Filifactor</taxon>
    </lineage>
</organism>
<evidence type="ECO:0000256" key="7">
    <source>
        <dbReference type="ARBA" id="ARBA00023004"/>
    </source>
</evidence>
<dbReference type="PATRIC" id="fig|546269.5.peg.722"/>
<evidence type="ECO:0000256" key="5">
    <source>
        <dbReference type="ARBA" id="ARBA00022485"/>
    </source>
</evidence>
<evidence type="ECO:0000256" key="3">
    <source>
        <dbReference type="ARBA" id="ARBA00008636"/>
    </source>
</evidence>
<evidence type="ECO:0000256" key="2">
    <source>
        <dbReference type="ARBA" id="ARBA00004742"/>
    </source>
</evidence>
<dbReference type="GO" id="GO:0006094">
    <property type="term" value="P:gluconeogenesis"/>
    <property type="evidence" value="ECO:0007669"/>
    <property type="project" value="UniProtKB-KW"/>
</dbReference>
<dbReference type="Proteomes" id="UP000007468">
    <property type="component" value="Chromosome"/>
</dbReference>
<evidence type="ECO:0000256" key="4">
    <source>
        <dbReference type="ARBA" id="ARBA00022432"/>
    </source>
</evidence>
<dbReference type="NCBIfam" id="TIGR00718">
    <property type="entry name" value="sda_alpha"/>
    <property type="match status" value="1"/>
</dbReference>
<sequence>MLNTEKEIIETCKKKKCHIYDLVLEEELRTSKKTEEEIRMQLNEVFEVMNQSATEHLEKAEKTEFRMIDGFAQKCHTYAKTKEPVVGSFLMDAMAMAFSTSEVNSTMGKIIAAPTAGSSGILPALMVSAKQRYQFDEETIQNGFLTSIGIGQMIGKYATFAGAEGGCQAECGSASAMAAAALVEMLGGTPTQVLNAASITIINVLGLVCDPIAGLVQYPCTFRNASGVMNAMIAADIALAGVTSFVPFEEVVQAMGEVGNSLDESLRETGMGGLAGTKTGVRIRKKFLGK</sequence>
<dbReference type="Pfam" id="PF03313">
    <property type="entry name" value="SDH_alpha"/>
    <property type="match status" value="1"/>
</dbReference>
<keyword evidence="14" id="KW-1185">Reference proteome</keyword>
<feature type="domain" description="Serine dehydratase-like alpha subunit" evidence="12">
    <location>
        <begin position="14"/>
        <end position="275"/>
    </location>
</feature>
<evidence type="ECO:0000256" key="6">
    <source>
        <dbReference type="ARBA" id="ARBA00022723"/>
    </source>
</evidence>
<keyword evidence="8 11" id="KW-0411">Iron-sulfur</keyword>
<comment type="cofactor">
    <cofactor evidence="1 11">
        <name>[4Fe-4S] cluster</name>
        <dbReference type="ChEBI" id="CHEBI:49883"/>
    </cofactor>
</comment>
<dbReference type="AlphaFoldDB" id="D6GU19"/>
<evidence type="ECO:0000256" key="1">
    <source>
        <dbReference type="ARBA" id="ARBA00001966"/>
    </source>
</evidence>
<keyword evidence="9 11" id="KW-0456">Lyase</keyword>
<evidence type="ECO:0000256" key="11">
    <source>
        <dbReference type="RuleBase" id="RU366059"/>
    </source>
</evidence>
<keyword evidence="6 11" id="KW-0479">Metal-binding</keyword>
<comment type="similarity">
    <text evidence="3 11">Belongs to the iron-sulfur dependent L-serine dehydratase family.</text>
</comment>
<dbReference type="GO" id="GO:0003941">
    <property type="term" value="F:L-serine ammonia-lyase activity"/>
    <property type="evidence" value="ECO:0007669"/>
    <property type="project" value="UniProtKB-UniRule"/>
</dbReference>
<evidence type="ECO:0000313" key="13">
    <source>
        <dbReference type="EMBL" id="EFE27690.1"/>
    </source>
</evidence>
<evidence type="ECO:0000256" key="9">
    <source>
        <dbReference type="ARBA" id="ARBA00023239"/>
    </source>
</evidence>
<accession>D6GU19</accession>
<evidence type="ECO:0000259" key="12">
    <source>
        <dbReference type="Pfam" id="PF03313"/>
    </source>
</evidence>
<dbReference type="PANTHER" id="PTHR30182">
    <property type="entry name" value="L-SERINE DEHYDRATASE"/>
    <property type="match status" value="1"/>
</dbReference>
<dbReference type="EMBL" id="CP002390">
    <property type="protein sequence ID" value="EFE27690.1"/>
    <property type="molecule type" value="Genomic_DNA"/>
</dbReference>
<comment type="catalytic activity">
    <reaction evidence="10 11">
        <text>L-serine = pyruvate + NH4(+)</text>
        <dbReference type="Rhea" id="RHEA:19169"/>
        <dbReference type="ChEBI" id="CHEBI:15361"/>
        <dbReference type="ChEBI" id="CHEBI:28938"/>
        <dbReference type="ChEBI" id="CHEBI:33384"/>
        <dbReference type="EC" id="4.3.1.17"/>
    </reaction>
</comment>
<protein>
    <recommendedName>
        <fullName evidence="11">L-serine dehydratase</fullName>
        <ecNumber evidence="11">4.3.1.17</ecNumber>
    </recommendedName>
</protein>
<evidence type="ECO:0000313" key="14">
    <source>
        <dbReference type="Proteomes" id="UP000007468"/>
    </source>
</evidence>
<keyword evidence="7 11" id="KW-0408">Iron</keyword>
<dbReference type="InterPro" id="IPR004642">
    <property type="entry name" value="Ser_deHydtase_asu"/>
</dbReference>
<gene>
    <name evidence="13" type="primary">sdaAA</name>
    <name evidence="13" type="ordered locus">HMPREF0389_01609</name>
</gene>